<accession>A0A6C0CUP7</accession>
<dbReference type="EMBL" id="MN739480">
    <property type="protein sequence ID" value="QHT07225.1"/>
    <property type="molecule type" value="Genomic_DNA"/>
</dbReference>
<reference evidence="1" key="1">
    <citation type="journal article" date="2020" name="Nature">
        <title>Giant virus diversity and host interactions through global metagenomics.</title>
        <authorList>
            <person name="Schulz F."/>
            <person name="Roux S."/>
            <person name="Paez-Espino D."/>
            <person name="Jungbluth S."/>
            <person name="Walsh D.A."/>
            <person name="Denef V.J."/>
            <person name="McMahon K.D."/>
            <person name="Konstantinidis K.T."/>
            <person name="Eloe-Fadrosh E.A."/>
            <person name="Kyrpides N.C."/>
            <person name="Woyke T."/>
        </authorList>
    </citation>
    <scope>NUCLEOTIDE SEQUENCE</scope>
    <source>
        <strain evidence="1">GVMAG-M-3300021962-46</strain>
    </source>
</reference>
<evidence type="ECO:0000313" key="1">
    <source>
        <dbReference type="EMBL" id="QHT07225.1"/>
    </source>
</evidence>
<name>A0A6C0CUP7_9ZZZZ</name>
<protein>
    <submittedName>
        <fullName evidence="1">Uncharacterized protein</fullName>
    </submittedName>
</protein>
<organism evidence="1">
    <name type="scientific">viral metagenome</name>
    <dbReference type="NCBI Taxonomy" id="1070528"/>
    <lineage>
        <taxon>unclassified sequences</taxon>
        <taxon>metagenomes</taxon>
        <taxon>organismal metagenomes</taxon>
    </lineage>
</organism>
<dbReference type="AlphaFoldDB" id="A0A6C0CUP7"/>
<proteinExistence type="predicted"/>
<sequence>MSISNDILTLNATVTDGIVHLIGGIKNPSKYQKKYLIASNPIDRMMNYTGSGLPFTSPFIAFENTPNYYDIPEDGKIEAHFKYPNSYYTTESQEKIIPSVFITLKSNSLSEPIFYQLKLSDPIPLKTSTTYRPEFKQGPEFYAKKEDVLGVPPNQEWILRNIGELKAKHGFA</sequence>